<dbReference type="InterPro" id="IPR032694">
    <property type="entry name" value="CopC/D"/>
</dbReference>
<feature type="transmembrane region" description="Helical" evidence="6">
    <location>
        <begin position="150"/>
        <end position="171"/>
    </location>
</feature>
<reference evidence="8 9" key="1">
    <citation type="submission" date="2015-12" db="EMBL/GenBank/DDBJ databases">
        <title>Phylogenomics in the description of a new species in the Pseudomonas syringae group.</title>
        <authorList>
            <person name="Busquets A."/>
            <person name="Gomila M."/>
            <person name="Beiki F."/>
            <person name="Rahimian H."/>
            <person name="Mulet M."/>
            <person name="Sanchez D."/>
            <person name="Garcia-Valdes E."/>
            <person name="Lalucat J."/>
        </authorList>
    </citation>
    <scope>NUCLEOTIDE SEQUENCE [LARGE SCALE GENOMIC DNA]</scope>
    <source>
        <strain evidence="8 9">S25</strain>
    </source>
</reference>
<feature type="transmembrane region" description="Helical" evidence="6">
    <location>
        <begin position="258"/>
        <end position="280"/>
    </location>
</feature>
<evidence type="ECO:0000256" key="3">
    <source>
        <dbReference type="ARBA" id="ARBA00022692"/>
    </source>
</evidence>
<keyword evidence="6" id="KW-0997">Cell inner membrane</keyword>
<evidence type="ECO:0000256" key="2">
    <source>
        <dbReference type="ARBA" id="ARBA00022475"/>
    </source>
</evidence>
<evidence type="ECO:0000313" key="9">
    <source>
        <dbReference type="Proteomes" id="UP001320513"/>
    </source>
</evidence>
<evidence type="ECO:0000256" key="5">
    <source>
        <dbReference type="ARBA" id="ARBA00023136"/>
    </source>
</evidence>
<dbReference type="PANTHER" id="PTHR34820:SF4">
    <property type="entry name" value="INNER MEMBRANE PROTEIN YEBZ"/>
    <property type="match status" value="1"/>
</dbReference>
<keyword evidence="9" id="KW-1185">Reference proteome</keyword>
<keyword evidence="5 6" id="KW-0472">Membrane</keyword>
<evidence type="ECO:0000313" key="8">
    <source>
        <dbReference type="EMBL" id="MCI8210844.1"/>
    </source>
</evidence>
<protein>
    <recommendedName>
        <fullName evidence="6">Copper resistance protein D</fullName>
    </recommendedName>
</protein>
<dbReference type="RefSeq" id="WP_243247055.1">
    <property type="nucleotide sequence ID" value="NZ_LOHG01000008.1"/>
</dbReference>
<feature type="transmembrane region" description="Helical" evidence="6">
    <location>
        <begin position="45"/>
        <end position="73"/>
    </location>
</feature>
<proteinExistence type="inferred from homology"/>
<sequence>MQTALILCRFVHFWVLLTLFGIYLSQQLLLRTHLARANYLQPIKVLRWLTALGLASAIAWLLLTAASMAGSWADSLAPATLLLVLGHTAFGKFWVWHLVFNLALLVLLTRNRRLPWLNLLLATLLLATLAPVGHVAMFDGVYGQLLILNQFVHLLAVGAWLGGLGLLLTLLRKPADVDMRGVLLRFGGFGYVMVALIFLTGLVNVRVMSGAPWPTPALSGFGLVLGIKVVMVLCMLALALFNRLALNRGTLRLNQVRISVAFECLFGMAALAAVSLLGTLPPMLAD</sequence>
<organism evidence="8 9">
    <name type="scientific">Pseudomonas maioricensis</name>
    <dbReference type="NCBI Taxonomy" id="1766623"/>
    <lineage>
        <taxon>Bacteria</taxon>
        <taxon>Pseudomonadati</taxon>
        <taxon>Pseudomonadota</taxon>
        <taxon>Gammaproteobacteria</taxon>
        <taxon>Pseudomonadales</taxon>
        <taxon>Pseudomonadaceae</taxon>
        <taxon>Pseudomonas</taxon>
    </lineage>
</organism>
<keyword evidence="2 6" id="KW-1003">Cell membrane</keyword>
<keyword evidence="6" id="KW-0186">Copper</keyword>
<name>A0ABS9ZJT9_9PSED</name>
<comment type="function">
    <text evidence="6">Involved in copper resistance.</text>
</comment>
<feature type="transmembrane region" description="Helical" evidence="6">
    <location>
        <begin position="183"/>
        <end position="203"/>
    </location>
</feature>
<dbReference type="InterPro" id="IPR008457">
    <property type="entry name" value="Cu-R_CopD_dom"/>
</dbReference>
<comment type="similarity">
    <text evidence="6">Belongs to the CopD family.</text>
</comment>
<evidence type="ECO:0000259" key="7">
    <source>
        <dbReference type="Pfam" id="PF05425"/>
    </source>
</evidence>
<dbReference type="Proteomes" id="UP001320513">
    <property type="component" value="Unassembled WGS sequence"/>
</dbReference>
<comment type="subcellular location">
    <subcellularLocation>
        <location evidence="6">Cell inner membrane</location>
        <topology evidence="6">Multi-pass membrane protein</topology>
    </subcellularLocation>
    <subcellularLocation>
        <location evidence="1">Cell membrane</location>
        <topology evidence="1">Multi-pass membrane protein</topology>
    </subcellularLocation>
</comment>
<dbReference type="PANTHER" id="PTHR34820">
    <property type="entry name" value="INNER MEMBRANE PROTEIN YEBZ"/>
    <property type="match status" value="1"/>
</dbReference>
<feature type="transmembrane region" description="Helical" evidence="6">
    <location>
        <begin position="116"/>
        <end position="138"/>
    </location>
</feature>
<accession>A0ABS9ZJT9</accession>
<evidence type="ECO:0000256" key="6">
    <source>
        <dbReference type="RuleBase" id="RU369037"/>
    </source>
</evidence>
<dbReference type="NCBIfam" id="NF033808">
    <property type="entry name" value="copper_CopD"/>
    <property type="match status" value="1"/>
</dbReference>
<feature type="transmembrane region" description="Helical" evidence="6">
    <location>
        <begin position="93"/>
        <end position="109"/>
    </location>
</feature>
<dbReference type="EMBL" id="LOHG01000008">
    <property type="protein sequence ID" value="MCI8210844.1"/>
    <property type="molecule type" value="Genomic_DNA"/>
</dbReference>
<evidence type="ECO:0000256" key="4">
    <source>
        <dbReference type="ARBA" id="ARBA00022989"/>
    </source>
</evidence>
<gene>
    <name evidence="8" type="ORF">AUC61_15015</name>
</gene>
<feature type="transmembrane region" description="Helical" evidence="6">
    <location>
        <begin position="6"/>
        <end position="24"/>
    </location>
</feature>
<feature type="transmembrane region" description="Helical" evidence="6">
    <location>
        <begin position="223"/>
        <end position="246"/>
    </location>
</feature>
<dbReference type="Pfam" id="PF05425">
    <property type="entry name" value="CopD"/>
    <property type="match status" value="1"/>
</dbReference>
<evidence type="ECO:0000256" key="1">
    <source>
        <dbReference type="ARBA" id="ARBA00004651"/>
    </source>
</evidence>
<keyword evidence="4 6" id="KW-1133">Transmembrane helix</keyword>
<dbReference type="InterPro" id="IPR047689">
    <property type="entry name" value="CopD"/>
</dbReference>
<keyword evidence="3 6" id="KW-0812">Transmembrane</keyword>
<comment type="caution">
    <text evidence="8">The sequence shown here is derived from an EMBL/GenBank/DDBJ whole genome shotgun (WGS) entry which is preliminary data.</text>
</comment>
<feature type="domain" description="Copper resistance protein D" evidence="7">
    <location>
        <begin position="182"/>
        <end position="277"/>
    </location>
</feature>